<evidence type="ECO:0000313" key="4">
    <source>
        <dbReference type="Proteomes" id="UP000663970"/>
    </source>
</evidence>
<dbReference type="InterPro" id="IPR016032">
    <property type="entry name" value="Sig_transdc_resp-reg_C-effctor"/>
</dbReference>
<dbReference type="Proteomes" id="UP000663970">
    <property type="component" value="Unassembled WGS sequence"/>
</dbReference>
<name>A0ABS3DUT7_9BACI</name>
<comment type="caution">
    <text evidence="3">The sequence shown here is derived from an EMBL/GenBank/DDBJ whole genome shotgun (WGS) entry which is preliminary data.</text>
</comment>
<keyword evidence="2" id="KW-0804">Transcription</keyword>
<dbReference type="SUPFAM" id="SSF88946">
    <property type="entry name" value="Sigma2 domain of RNA polymerase sigma factors"/>
    <property type="match status" value="1"/>
</dbReference>
<dbReference type="InterPro" id="IPR036388">
    <property type="entry name" value="WH-like_DNA-bd_sf"/>
</dbReference>
<reference evidence="3 4" key="1">
    <citation type="submission" date="2020-12" db="EMBL/GenBank/DDBJ databases">
        <title>Oil enriched cultivation method for isolating marine PHA-producing bacteria.</title>
        <authorList>
            <person name="Zheng W."/>
            <person name="Yu S."/>
            <person name="Huang Y."/>
        </authorList>
    </citation>
    <scope>NUCLEOTIDE SEQUENCE [LARGE SCALE GENOMIC DNA]</scope>
    <source>
        <strain evidence="3 4">SY-2-6</strain>
    </source>
</reference>
<sequence>MSKIQEFHELEELIYKVMHNLHLPPPHDDYFQESYLVYHAAKARYDPGKSRFSTYFHTKLRYHYQTLVSNDLKRTAAHRRLYTLSSFTNPLPSTDPALPSTLSPFEKRFLSDLLNGYKNVEIADRMNISSSTFYRRRRILRTKLARLYM</sequence>
<evidence type="ECO:0000256" key="2">
    <source>
        <dbReference type="ARBA" id="ARBA00023163"/>
    </source>
</evidence>
<evidence type="ECO:0000256" key="1">
    <source>
        <dbReference type="ARBA" id="ARBA00023015"/>
    </source>
</evidence>
<protein>
    <recommendedName>
        <fullName evidence="5">RNA polymerase sigma factor SigS</fullName>
    </recommendedName>
</protein>
<proteinExistence type="predicted"/>
<dbReference type="Gene3D" id="1.10.10.10">
    <property type="entry name" value="Winged helix-like DNA-binding domain superfamily/Winged helix DNA-binding domain"/>
    <property type="match status" value="1"/>
</dbReference>
<evidence type="ECO:0008006" key="5">
    <source>
        <dbReference type="Google" id="ProtNLM"/>
    </source>
</evidence>
<keyword evidence="1" id="KW-0805">Transcription regulation</keyword>
<keyword evidence="4" id="KW-1185">Reference proteome</keyword>
<dbReference type="EMBL" id="JAEKJY010000002">
    <property type="protein sequence ID" value="MBN8235100.1"/>
    <property type="molecule type" value="Genomic_DNA"/>
</dbReference>
<dbReference type="RefSeq" id="WP_206933209.1">
    <property type="nucleotide sequence ID" value="NZ_JAEKJY010000002.1"/>
</dbReference>
<gene>
    <name evidence="3" type="ORF">JF544_07545</name>
</gene>
<dbReference type="SUPFAM" id="SSF46894">
    <property type="entry name" value="C-terminal effector domain of the bipartite response regulators"/>
    <property type="match status" value="1"/>
</dbReference>
<organism evidence="3 4">
    <name type="scientific">Halobacillus kuroshimensis</name>
    <dbReference type="NCBI Taxonomy" id="302481"/>
    <lineage>
        <taxon>Bacteria</taxon>
        <taxon>Bacillati</taxon>
        <taxon>Bacillota</taxon>
        <taxon>Bacilli</taxon>
        <taxon>Bacillales</taxon>
        <taxon>Bacillaceae</taxon>
        <taxon>Halobacillus</taxon>
    </lineage>
</organism>
<dbReference type="InterPro" id="IPR013325">
    <property type="entry name" value="RNA_pol_sigma_r2"/>
</dbReference>
<accession>A0ABS3DUT7</accession>
<evidence type="ECO:0000313" key="3">
    <source>
        <dbReference type="EMBL" id="MBN8235100.1"/>
    </source>
</evidence>